<protein>
    <recommendedName>
        <fullName evidence="5">Secreted protein</fullName>
    </recommendedName>
</protein>
<dbReference type="AlphaFoldDB" id="W7IQH6"/>
<dbReference type="OrthoDB" id="3694810at2"/>
<sequence length="180" mass="17944">MTRRLLSALVAGSALALLAACGAAGTAGTAGEATVLPAGPLAQTVVPVVPSIDKPTGRPAPSVAVVPPTATDAPPGYTELPADRLDTRALPAEYRQRRAWVAEDGLGLRVVGVARDGCAGVDGTALESADEVRVLLAPRTAPQGGPVDGPICTQVLTEEVVTVALSAPLGARTVVVEATG</sequence>
<feature type="signal peptide" evidence="2">
    <location>
        <begin position="1"/>
        <end position="19"/>
    </location>
</feature>
<reference evidence="3 4" key="1">
    <citation type="journal article" date="2014" name="Genome Announc.">
        <title>Draft Genome Sequence of the Antitrypanosomally Active Sponge-Associated Bacterium Actinokineospora sp. Strain EG49.</title>
        <authorList>
            <person name="Harjes J."/>
            <person name="Ryu T."/>
            <person name="Abdelmohsen U.R."/>
            <person name="Moitinho-Silva L."/>
            <person name="Horn H."/>
            <person name="Ravasi T."/>
            <person name="Hentschel U."/>
        </authorList>
    </citation>
    <scope>NUCLEOTIDE SEQUENCE [LARGE SCALE GENOMIC DNA]</scope>
    <source>
        <strain evidence="3 4">EG49</strain>
    </source>
</reference>
<accession>W7IQH6</accession>
<dbReference type="STRING" id="909613.UO65_1589"/>
<dbReference type="Proteomes" id="UP000019277">
    <property type="component" value="Unassembled WGS sequence"/>
</dbReference>
<feature type="compositionally biased region" description="Low complexity" evidence="1">
    <location>
        <begin position="59"/>
        <end position="75"/>
    </location>
</feature>
<evidence type="ECO:0000313" key="3">
    <source>
        <dbReference type="EMBL" id="EWC63095.1"/>
    </source>
</evidence>
<dbReference type="PROSITE" id="PS51257">
    <property type="entry name" value="PROKAR_LIPOPROTEIN"/>
    <property type="match status" value="1"/>
</dbReference>
<keyword evidence="2" id="KW-0732">Signal</keyword>
<organism evidence="3 4">
    <name type="scientific">Actinokineospora spheciospongiae</name>
    <dbReference type="NCBI Taxonomy" id="909613"/>
    <lineage>
        <taxon>Bacteria</taxon>
        <taxon>Bacillati</taxon>
        <taxon>Actinomycetota</taxon>
        <taxon>Actinomycetes</taxon>
        <taxon>Pseudonocardiales</taxon>
        <taxon>Pseudonocardiaceae</taxon>
        <taxon>Actinokineospora</taxon>
    </lineage>
</organism>
<dbReference type="EMBL" id="AYXG01000056">
    <property type="protein sequence ID" value="EWC63095.1"/>
    <property type="molecule type" value="Genomic_DNA"/>
</dbReference>
<keyword evidence="4" id="KW-1185">Reference proteome</keyword>
<name>W7IQH6_9PSEU</name>
<evidence type="ECO:0000256" key="1">
    <source>
        <dbReference type="SAM" id="MobiDB-lite"/>
    </source>
</evidence>
<feature type="chain" id="PRO_5039526907" description="Secreted protein" evidence="2">
    <location>
        <begin position="20"/>
        <end position="180"/>
    </location>
</feature>
<evidence type="ECO:0000313" key="4">
    <source>
        <dbReference type="Proteomes" id="UP000019277"/>
    </source>
</evidence>
<evidence type="ECO:0008006" key="5">
    <source>
        <dbReference type="Google" id="ProtNLM"/>
    </source>
</evidence>
<dbReference type="RefSeq" id="WP_035280060.1">
    <property type="nucleotide sequence ID" value="NZ_AYXG01000056.1"/>
</dbReference>
<comment type="caution">
    <text evidence="3">The sequence shown here is derived from an EMBL/GenBank/DDBJ whole genome shotgun (WGS) entry which is preliminary data.</text>
</comment>
<gene>
    <name evidence="3" type="ORF">UO65_1589</name>
</gene>
<feature type="region of interest" description="Disordered" evidence="1">
    <location>
        <begin position="56"/>
        <end position="76"/>
    </location>
</feature>
<evidence type="ECO:0000256" key="2">
    <source>
        <dbReference type="SAM" id="SignalP"/>
    </source>
</evidence>
<proteinExistence type="predicted"/>